<dbReference type="GO" id="GO:0005975">
    <property type="term" value="P:carbohydrate metabolic process"/>
    <property type="evidence" value="ECO:0007669"/>
    <property type="project" value="InterPro"/>
</dbReference>
<sequence>MRILKFIKITSKQQILSFFICCLCCSILNVSAQDNNNSLSYAVQMAESEMSRNPQAYTIDWRSEPRWDYTHGLVLLSLAKLYQQQPEQRYFNYIKEYLDALVMEDGSIKTYVMSKYNLDMLNAGKLLFFMFDQTKDRKYRLALDTLYAQFALQPRTQDGGFWHKKRYTSQMWLDGLYMAAPFYAQYIRRFGTPDQYDDVIKQFELIEQHTYRSDTALPVHGWDESKQQRWADKKTGQSPNHWSRSIGWYAMAMVDVLDQLPNEYPKKAWLTQRFTALIDNMLKLRSDSGVWFQVTDKAELDGNYLESSGSAMLSYAIARAVNQGYLPDSYQVIAKNTFNAVISNFIKREEDNTLSIQQVCEVAGLGGKPYRDGSFAYYISENVRANDPKAVGPFILASLEMEK</sequence>
<keyword evidence="1 3" id="KW-0378">Hydrolase</keyword>
<dbReference type="SUPFAM" id="SSF48208">
    <property type="entry name" value="Six-hairpin glycosidases"/>
    <property type="match status" value="1"/>
</dbReference>
<dbReference type="Proteomes" id="UP000886188">
    <property type="component" value="Unassembled WGS sequence"/>
</dbReference>
<organism evidence="3">
    <name type="scientific">Pseudoalteromonas prydzensis</name>
    <dbReference type="NCBI Taxonomy" id="182141"/>
    <lineage>
        <taxon>Bacteria</taxon>
        <taxon>Pseudomonadati</taxon>
        <taxon>Pseudomonadota</taxon>
        <taxon>Gammaproteobacteria</taxon>
        <taxon>Alteromonadales</taxon>
        <taxon>Pseudoalteromonadaceae</taxon>
        <taxon>Pseudoalteromonas</taxon>
    </lineage>
</organism>
<dbReference type="Gene3D" id="1.50.10.10">
    <property type="match status" value="1"/>
</dbReference>
<dbReference type="PANTHER" id="PTHR33886:SF8">
    <property type="entry name" value="UNSATURATED RHAMNOGALACTURONAN HYDROLASE (EUROFUNG)"/>
    <property type="match status" value="1"/>
</dbReference>
<reference evidence="3" key="1">
    <citation type="journal article" date="2020" name="mSystems">
        <title>Genome- and Community-Level Interaction Insights into Carbon Utilization and Element Cycling Functions of Hydrothermarchaeota in Hydrothermal Sediment.</title>
        <authorList>
            <person name="Zhou Z."/>
            <person name="Liu Y."/>
            <person name="Xu W."/>
            <person name="Pan J."/>
            <person name="Luo Z.H."/>
            <person name="Li M."/>
        </authorList>
    </citation>
    <scope>NUCLEOTIDE SEQUENCE [LARGE SCALE GENOMIC DNA]</scope>
    <source>
        <strain evidence="3">HyVt-346</strain>
    </source>
</reference>
<name>A0A7V1D3C8_9GAMM</name>
<proteinExistence type="predicted"/>
<evidence type="ECO:0000256" key="1">
    <source>
        <dbReference type="ARBA" id="ARBA00022801"/>
    </source>
</evidence>
<dbReference type="EMBL" id="DRGM01000212">
    <property type="protein sequence ID" value="HEA19167.1"/>
    <property type="molecule type" value="Genomic_DNA"/>
</dbReference>
<feature type="signal peptide" evidence="2">
    <location>
        <begin position="1"/>
        <end position="32"/>
    </location>
</feature>
<dbReference type="InterPro" id="IPR010905">
    <property type="entry name" value="Glyco_hydro_88"/>
</dbReference>
<comment type="caution">
    <text evidence="3">The sequence shown here is derived from an EMBL/GenBank/DDBJ whole genome shotgun (WGS) entry which is preliminary data.</text>
</comment>
<dbReference type="AlphaFoldDB" id="A0A7V1D3C8"/>
<dbReference type="PANTHER" id="PTHR33886">
    <property type="entry name" value="UNSATURATED RHAMNOGALACTURONAN HYDROLASE (EUROFUNG)"/>
    <property type="match status" value="1"/>
</dbReference>
<gene>
    <name evidence="3" type="ORF">ENH88_22485</name>
</gene>
<dbReference type="InterPro" id="IPR008928">
    <property type="entry name" value="6-hairpin_glycosidase_sf"/>
</dbReference>
<evidence type="ECO:0000313" key="3">
    <source>
        <dbReference type="EMBL" id="HEA19167.1"/>
    </source>
</evidence>
<feature type="chain" id="PRO_5030836042" evidence="2">
    <location>
        <begin position="33"/>
        <end position="403"/>
    </location>
</feature>
<keyword evidence="2" id="KW-0732">Signal</keyword>
<protein>
    <submittedName>
        <fullName evidence="3">Glycoside hydrolase family 88 protein</fullName>
    </submittedName>
</protein>
<dbReference type="GO" id="GO:0016787">
    <property type="term" value="F:hydrolase activity"/>
    <property type="evidence" value="ECO:0007669"/>
    <property type="project" value="UniProtKB-KW"/>
</dbReference>
<evidence type="ECO:0000256" key="2">
    <source>
        <dbReference type="SAM" id="SignalP"/>
    </source>
</evidence>
<dbReference type="Pfam" id="PF07470">
    <property type="entry name" value="Glyco_hydro_88"/>
    <property type="match status" value="1"/>
</dbReference>
<dbReference type="InterPro" id="IPR012341">
    <property type="entry name" value="6hp_glycosidase-like_sf"/>
</dbReference>
<dbReference type="InterPro" id="IPR052043">
    <property type="entry name" value="PolySaccharide_Degr_Enz"/>
</dbReference>
<accession>A0A7V1D3C8</accession>